<dbReference type="Proteomes" id="UP001152320">
    <property type="component" value="Chromosome 4"/>
</dbReference>
<protein>
    <recommendedName>
        <fullName evidence="4">SHSP domain-containing protein</fullName>
    </recommendedName>
</protein>
<accession>A0A9Q1CBM9</accession>
<dbReference type="AlphaFoldDB" id="A0A9Q1CBM9"/>
<keyword evidence="3" id="KW-1185">Reference proteome</keyword>
<reference evidence="2" key="1">
    <citation type="submission" date="2021-10" db="EMBL/GenBank/DDBJ databases">
        <title>Tropical sea cucumber genome reveals ecological adaptation and Cuvierian tubules defense mechanism.</title>
        <authorList>
            <person name="Chen T."/>
        </authorList>
    </citation>
    <scope>NUCLEOTIDE SEQUENCE</scope>
    <source>
        <strain evidence="2">Nanhai2018</strain>
        <tissue evidence="2">Muscle</tissue>
    </source>
</reference>
<feature type="region of interest" description="Disordered" evidence="1">
    <location>
        <begin position="36"/>
        <end position="57"/>
    </location>
</feature>
<sequence length="134" mass="15349">MAFRRQLHIPSDPLEEFIEYFMPSWSVRPADPWFSFSSDSQQQDPRNRSDADRGRGFLVRFPSRSVPEKARSDGAMDVQVTDSEFKVAVNVRNFQPEELDVKVHFRKSGPISEKIRPEPGTLSLSGRTGYPVHP</sequence>
<dbReference type="EMBL" id="JAIZAY010000004">
    <property type="protein sequence ID" value="KAJ8042708.1"/>
    <property type="molecule type" value="Genomic_DNA"/>
</dbReference>
<evidence type="ECO:0000256" key="1">
    <source>
        <dbReference type="SAM" id="MobiDB-lite"/>
    </source>
</evidence>
<proteinExistence type="predicted"/>
<organism evidence="2 3">
    <name type="scientific">Holothuria leucospilota</name>
    <name type="common">Black long sea cucumber</name>
    <name type="synonym">Mertensiothuria leucospilota</name>
    <dbReference type="NCBI Taxonomy" id="206669"/>
    <lineage>
        <taxon>Eukaryota</taxon>
        <taxon>Metazoa</taxon>
        <taxon>Echinodermata</taxon>
        <taxon>Eleutherozoa</taxon>
        <taxon>Echinozoa</taxon>
        <taxon>Holothuroidea</taxon>
        <taxon>Aspidochirotacea</taxon>
        <taxon>Aspidochirotida</taxon>
        <taxon>Holothuriidae</taxon>
        <taxon>Holothuria</taxon>
    </lineage>
</organism>
<comment type="caution">
    <text evidence="2">The sequence shown here is derived from an EMBL/GenBank/DDBJ whole genome shotgun (WGS) entry which is preliminary data.</text>
</comment>
<evidence type="ECO:0000313" key="2">
    <source>
        <dbReference type="EMBL" id="KAJ8042708.1"/>
    </source>
</evidence>
<gene>
    <name evidence="2" type="ORF">HOLleu_09538</name>
</gene>
<evidence type="ECO:0008006" key="4">
    <source>
        <dbReference type="Google" id="ProtNLM"/>
    </source>
</evidence>
<feature type="region of interest" description="Disordered" evidence="1">
    <location>
        <begin position="109"/>
        <end position="134"/>
    </location>
</feature>
<name>A0A9Q1CBM9_HOLLE</name>
<feature type="compositionally biased region" description="Basic and acidic residues" evidence="1">
    <location>
        <begin position="45"/>
        <end position="55"/>
    </location>
</feature>
<evidence type="ECO:0000313" key="3">
    <source>
        <dbReference type="Proteomes" id="UP001152320"/>
    </source>
</evidence>